<reference evidence="1" key="1">
    <citation type="journal article" date="2019" name="bioRxiv">
        <title>The Genome of the Zebra Mussel, Dreissena polymorpha: A Resource for Invasive Species Research.</title>
        <authorList>
            <person name="McCartney M.A."/>
            <person name="Auch B."/>
            <person name="Kono T."/>
            <person name="Mallez S."/>
            <person name="Zhang Y."/>
            <person name="Obille A."/>
            <person name="Becker A."/>
            <person name="Abrahante J.E."/>
            <person name="Garbe J."/>
            <person name="Badalamenti J.P."/>
            <person name="Herman A."/>
            <person name="Mangelson H."/>
            <person name="Liachko I."/>
            <person name="Sullivan S."/>
            <person name="Sone E.D."/>
            <person name="Koren S."/>
            <person name="Silverstein K.A.T."/>
            <person name="Beckman K.B."/>
            <person name="Gohl D.M."/>
        </authorList>
    </citation>
    <scope>NUCLEOTIDE SEQUENCE</scope>
    <source>
        <strain evidence="1">Duluth1</strain>
        <tissue evidence="1">Whole animal</tissue>
    </source>
</reference>
<accession>A0A9D4QW30</accession>
<dbReference type="AlphaFoldDB" id="A0A9D4QW30"/>
<sequence length="111" mass="12934">MELRETFFRKECMQTIFGPLSKDSGVCFYFGSQSEGTTTPGLNSDIDWLRSHGDANIMTVWRDWEAGMDNLLMFYDDITPLQQCLLQFIEKYTPEPSGHLNFVRKDLDKYC</sequence>
<evidence type="ECO:0000313" key="1">
    <source>
        <dbReference type="EMBL" id="KAH3844862.1"/>
    </source>
</evidence>
<dbReference type="EMBL" id="JAIWYP010000003">
    <property type="protein sequence ID" value="KAH3844862.1"/>
    <property type="molecule type" value="Genomic_DNA"/>
</dbReference>
<name>A0A9D4QW30_DREPO</name>
<reference evidence="1" key="2">
    <citation type="submission" date="2020-11" db="EMBL/GenBank/DDBJ databases">
        <authorList>
            <person name="McCartney M.A."/>
            <person name="Auch B."/>
            <person name="Kono T."/>
            <person name="Mallez S."/>
            <person name="Becker A."/>
            <person name="Gohl D.M."/>
            <person name="Silverstein K.A.T."/>
            <person name="Koren S."/>
            <person name="Bechman K.B."/>
            <person name="Herman A."/>
            <person name="Abrahante J.E."/>
            <person name="Garbe J."/>
        </authorList>
    </citation>
    <scope>NUCLEOTIDE SEQUENCE</scope>
    <source>
        <strain evidence="1">Duluth1</strain>
        <tissue evidence="1">Whole animal</tissue>
    </source>
</reference>
<organism evidence="1 2">
    <name type="scientific">Dreissena polymorpha</name>
    <name type="common">Zebra mussel</name>
    <name type="synonym">Mytilus polymorpha</name>
    <dbReference type="NCBI Taxonomy" id="45954"/>
    <lineage>
        <taxon>Eukaryota</taxon>
        <taxon>Metazoa</taxon>
        <taxon>Spiralia</taxon>
        <taxon>Lophotrochozoa</taxon>
        <taxon>Mollusca</taxon>
        <taxon>Bivalvia</taxon>
        <taxon>Autobranchia</taxon>
        <taxon>Heteroconchia</taxon>
        <taxon>Euheterodonta</taxon>
        <taxon>Imparidentia</taxon>
        <taxon>Neoheterodontei</taxon>
        <taxon>Myida</taxon>
        <taxon>Dreissenoidea</taxon>
        <taxon>Dreissenidae</taxon>
        <taxon>Dreissena</taxon>
    </lineage>
</organism>
<evidence type="ECO:0000313" key="2">
    <source>
        <dbReference type="Proteomes" id="UP000828390"/>
    </source>
</evidence>
<dbReference type="Proteomes" id="UP000828390">
    <property type="component" value="Unassembled WGS sequence"/>
</dbReference>
<comment type="caution">
    <text evidence="1">The sequence shown here is derived from an EMBL/GenBank/DDBJ whole genome shotgun (WGS) entry which is preliminary data.</text>
</comment>
<proteinExistence type="predicted"/>
<protein>
    <submittedName>
        <fullName evidence="1">Uncharacterized protein</fullName>
    </submittedName>
</protein>
<keyword evidence="2" id="KW-1185">Reference proteome</keyword>
<gene>
    <name evidence="1" type="ORF">DPMN_087129</name>
</gene>